<proteinExistence type="predicted"/>
<dbReference type="PANTHER" id="PTHR48048">
    <property type="entry name" value="GLYCOSYLTRANSFERASE"/>
    <property type="match status" value="1"/>
</dbReference>
<dbReference type="SUPFAM" id="SSF53756">
    <property type="entry name" value="UDP-Glycosyltransferase/glycogen phosphorylase"/>
    <property type="match status" value="1"/>
</dbReference>
<dbReference type="InterPro" id="IPR050481">
    <property type="entry name" value="UDP-glycosyltransf_plant"/>
</dbReference>
<name>M8ACX0_TRIUA</name>
<dbReference type="eggNOG" id="KOG1192">
    <property type="taxonomic scope" value="Eukaryota"/>
</dbReference>
<dbReference type="EMBL" id="KD080141">
    <property type="protein sequence ID" value="EMS62605.1"/>
    <property type="molecule type" value="Genomic_DNA"/>
</dbReference>
<evidence type="ECO:0000313" key="1">
    <source>
        <dbReference type="EMBL" id="EMS62605.1"/>
    </source>
</evidence>
<organism evidence="1">
    <name type="scientific">Triticum urartu</name>
    <name type="common">Red wild einkorn</name>
    <name type="synonym">Crithodium urartu</name>
    <dbReference type="NCBI Taxonomy" id="4572"/>
    <lineage>
        <taxon>Eukaryota</taxon>
        <taxon>Viridiplantae</taxon>
        <taxon>Streptophyta</taxon>
        <taxon>Embryophyta</taxon>
        <taxon>Tracheophyta</taxon>
        <taxon>Spermatophyta</taxon>
        <taxon>Magnoliopsida</taxon>
        <taxon>Liliopsida</taxon>
        <taxon>Poales</taxon>
        <taxon>Poaceae</taxon>
        <taxon>BOP clade</taxon>
        <taxon>Pooideae</taxon>
        <taxon>Triticodae</taxon>
        <taxon>Triticeae</taxon>
        <taxon>Triticinae</taxon>
        <taxon>Triticum</taxon>
    </lineage>
</organism>
<sequence>MVPWPRYAEQHLNAFTLVEYMGVALAMEVDRKRSNWVDAAELERAVRALMDGDSEEGRKGREKAMEMKSACRTAVAEGGSSYSALGRLSEEMINGASRSHHVQRKDACMFWKILSSYELSISSNSEEKD</sequence>
<gene>
    <name evidence="1" type="ORF">TRIUR3_11040</name>
</gene>
<dbReference type="Gene3D" id="3.40.50.2000">
    <property type="entry name" value="Glycogen Phosphorylase B"/>
    <property type="match status" value="2"/>
</dbReference>
<accession>M8ACX0</accession>
<dbReference type="AlphaFoldDB" id="M8ACX0"/>
<dbReference type="OMA" id="MINGASR"/>
<dbReference type="GO" id="GO:0035251">
    <property type="term" value="F:UDP-glucosyltransferase activity"/>
    <property type="evidence" value="ECO:0007669"/>
    <property type="project" value="InterPro"/>
</dbReference>
<reference evidence="1" key="1">
    <citation type="journal article" date="2013" name="Nature">
        <title>Draft genome of the wheat A-genome progenitor Triticum urartu.</title>
        <authorList>
            <person name="Ling H.Q."/>
            <person name="Zhao S."/>
            <person name="Liu D."/>
            <person name="Wang J."/>
            <person name="Sun H."/>
            <person name="Zhang C."/>
            <person name="Fan H."/>
            <person name="Li D."/>
            <person name="Dong L."/>
            <person name="Tao Y."/>
            <person name="Gao C."/>
            <person name="Wu H."/>
            <person name="Li Y."/>
            <person name="Cui Y."/>
            <person name="Guo X."/>
            <person name="Zheng S."/>
            <person name="Wang B."/>
            <person name="Yu K."/>
            <person name="Liang Q."/>
            <person name="Yang W."/>
            <person name="Lou X."/>
            <person name="Chen J."/>
            <person name="Feng M."/>
            <person name="Jian J."/>
            <person name="Zhang X."/>
            <person name="Luo G."/>
            <person name="Jiang Y."/>
            <person name="Liu J."/>
            <person name="Wang Z."/>
            <person name="Sha Y."/>
            <person name="Zhang B."/>
            <person name="Wu H."/>
            <person name="Tang D."/>
            <person name="Shen Q."/>
            <person name="Xue P."/>
            <person name="Zou S."/>
            <person name="Wang X."/>
            <person name="Liu X."/>
            <person name="Wang F."/>
            <person name="Yang Y."/>
            <person name="An X."/>
            <person name="Dong Z."/>
            <person name="Zhang K."/>
            <person name="Zhang X."/>
            <person name="Luo M.C."/>
            <person name="Dvorak J."/>
            <person name="Tong Y."/>
            <person name="Wang J."/>
            <person name="Yang H."/>
            <person name="Li Z."/>
            <person name="Wang D."/>
            <person name="Zhang A."/>
            <person name="Wang J."/>
        </authorList>
    </citation>
    <scope>NUCLEOTIDE SEQUENCE</scope>
</reference>
<protein>
    <submittedName>
        <fullName evidence="1">UDP-glycosyltransferase 71C4</fullName>
    </submittedName>
</protein>
<dbReference type="PANTHER" id="PTHR48048:SF80">
    <property type="entry name" value="GLYCOSYLTRANSFERASE"/>
    <property type="match status" value="1"/>
</dbReference>
<keyword evidence="1" id="KW-0808">Transferase</keyword>
<dbReference type="STRING" id="4572.M8ACX0"/>